<dbReference type="KEGG" id="caby:Cabys_388"/>
<dbReference type="STRING" id="880073.Cabys_388"/>
<reference evidence="4 5" key="1">
    <citation type="submission" date="2011-09" db="EMBL/GenBank/DDBJ databases">
        <title>The permanent draft genome of Caldithrix abyssi DSM 13497.</title>
        <authorList>
            <consortium name="US DOE Joint Genome Institute (JGI-PGF)"/>
            <person name="Lucas S."/>
            <person name="Han J."/>
            <person name="Lapidus A."/>
            <person name="Bruce D."/>
            <person name="Goodwin L."/>
            <person name="Pitluck S."/>
            <person name="Peters L."/>
            <person name="Kyrpides N."/>
            <person name="Mavromatis K."/>
            <person name="Ivanova N."/>
            <person name="Mikhailova N."/>
            <person name="Chertkov O."/>
            <person name="Detter J.C."/>
            <person name="Tapia R."/>
            <person name="Han C."/>
            <person name="Land M."/>
            <person name="Hauser L."/>
            <person name="Markowitz V."/>
            <person name="Cheng J.-F."/>
            <person name="Hugenholtz P."/>
            <person name="Woyke T."/>
            <person name="Wu D."/>
            <person name="Spring S."/>
            <person name="Brambilla E."/>
            <person name="Klenk H.-P."/>
            <person name="Eisen J.A."/>
        </authorList>
    </citation>
    <scope>NUCLEOTIDE SEQUENCE [LARGE SCALE GENOMIC DNA]</scope>
    <source>
        <strain evidence="4 5">DSM 13497</strain>
    </source>
</reference>
<dbReference type="RefSeq" id="WP_006928372.1">
    <property type="nucleotide sequence ID" value="NZ_CM001402.1"/>
</dbReference>
<evidence type="ECO:0000313" key="6">
    <source>
        <dbReference type="Proteomes" id="UP000183868"/>
    </source>
</evidence>
<feature type="region of interest" description="Disordered" evidence="1">
    <location>
        <begin position="112"/>
        <end position="132"/>
    </location>
</feature>
<dbReference type="Proteomes" id="UP000183868">
    <property type="component" value="Chromosome"/>
</dbReference>
<dbReference type="EMBL" id="CP018099">
    <property type="protein sequence ID" value="APF17139.1"/>
    <property type="molecule type" value="Genomic_DNA"/>
</dbReference>
<evidence type="ECO:0008006" key="7">
    <source>
        <dbReference type="Google" id="ProtNLM"/>
    </source>
</evidence>
<evidence type="ECO:0000256" key="1">
    <source>
        <dbReference type="SAM" id="MobiDB-lite"/>
    </source>
</evidence>
<proteinExistence type="predicted"/>
<dbReference type="InParanoid" id="H1XRR8"/>
<dbReference type="HOGENOM" id="CLU_791505_0_0_0"/>
<dbReference type="EMBL" id="CM001402">
    <property type="protein sequence ID" value="EHO41278.1"/>
    <property type="molecule type" value="Genomic_DNA"/>
</dbReference>
<reference evidence="3 6" key="2">
    <citation type="submission" date="2016-11" db="EMBL/GenBank/DDBJ databases">
        <title>Genomic analysis of Caldithrix abyssi and proposal of a novel bacterial phylum Caldithrichaeota.</title>
        <authorList>
            <person name="Kublanov I."/>
            <person name="Sigalova O."/>
            <person name="Gavrilov S."/>
            <person name="Lebedinsky A."/>
            <person name="Ivanova N."/>
            <person name="Daum C."/>
            <person name="Reddy T."/>
            <person name="Klenk H.P."/>
            <person name="Goker M."/>
            <person name="Reva O."/>
            <person name="Miroshnichenko M."/>
            <person name="Kyprides N."/>
            <person name="Woyke T."/>
            <person name="Gelfand M."/>
        </authorList>
    </citation>
    <scope>NUCLEOTIDE SEQUENCE [LARGE SCALE GENOMIC DNA]</scope>
    <source>
        <strain evidence="3 6">LF13</strain>
    </source>
</reference>
<evidence type="ECO:0000256" key="2">
    <source>
        <dbReference type="SAM" id="SignalP"/>
    </source>
</evidence>
<evidence type="ECO:0000313" key="5">
    <source>
        <dbReference type="Proteomes" id="UP000004671"/>
    </source>
</evidence>
<keyword evidence="5" id="KW-1185">Reference proteome</keyword>
<feature type="compositionally biased region" description="Acidic residues" evidence="1">
    <location>
        <begin position="121"/>
        <end position="132"/>
    </location>
</feature>
<organism evidence="4 5">
    <name type="scientific">Caldithrix abyssi DSM 13497</name>
    <dbReference type="NCBI Taxonomy" id="880073"/>
    <lineage>
        <taxon>Bacteria</taxon>
        <taxon>Pseudomonadati</taxon>
        <taxon>Calditrichota</taxon>
        <taxon>Calditrichia</taxon>
        <taxon>Calditrichales</taxon>
        <taxon>Calditrichaceae</taxon>
        <taxon>Caldithrix</taxon>
    </lineage>
</organism>
<evidence type="ECO:0000313" key="4">
    <source>
        <dbReference type="EMBL" id="EHO41278.1"/>
    </source>
</evidence>
<evidence type="ECO:0000313" key="3">
    <source>
        <dbReference type="EMBL" id="APF17139.1"/>
    </source>
</evidence>
<dbReference type="PaxDb" id="880073-Calab_1660"/>
<dbReference type="AlphaFoldDB" id="H1XRR8"/>
<feature type="signal peptide" evidence="2">
    <location>
        <begin position="1"/>
        <end position="19"/>
    </location>
</feature>
<accession>H1XRR8</accession>
<sequence precursor="true">MKLHFMTVFLLMFAFQALSAGVIRESKTTVKFKDFGEYTTHETIWLQSLKKHKESENDFKAQGMMGKMMSKFVFGDRKKGEIIDLEEMKVYDIFHDKKQYRVRPIEKLTFEESEEHYSPDTEAEYEEDEYKEEESPIKITRQVFKVVPTGKSKTINNFPCKEYQIFWVTEWENTETGEKGKDSLFTDVWATASNQNIEDAIKEEQEFQKTFMEKVGFPVGMETDAILGLNWFKLFRAMNQESNNMSDFKGSKFVQELNKIEGLPILIEGQYFATRPKPKQEMQEEKPGLDITNPGGMFGGFLKKKLKEKTMKKTAAKGPDFSYRTELIKLEKAPLGDQSFQVPAGYSLIE</sequence>
<keyword evidence="2" id="KW-0732">Signal</keyword>
<protein>
    <recommendedName>
        <fullName evidence="7">DUF4412 domain-containing protein</fullName>
    </recommendedName>
</protein>
<name>H1XRR8_CALAY</name>
<dbReference type="Proteomes" id="UP000004671">
    <property type="component" value="Chromosome"/>
</dbReference>
<dbReference type="OrthoDB" id="6107658at2"/>
<feature type="chain" id="PRO_5010834599" description="DUF4412 domain-containing protein" evidence="2">
    <location>
        <begin position="20"/>
        <end position="350"/>
    </location>
</feature>
<gene>
    <name evidence="3" type="ORF">Cabys_388</name>
    <name evidence="4" type="ORF">Calab_1660</name>
</gene>